<dbReference type="EMBL" id="JH817877">
    <property type="protein sequence ID" value="EKC33762.1"/>
    <property type="molecule type" value="Genomic_DNA"/>
</dbReference>
<dbReference type="InParanoid" id="K1QAN5"/>
<accession>K1QAN5</accession>
<reference evidence="1" key="1">
    <citation type="journal article" date="2012" name="Nature">
        <title>The oyster genome reveals stress adaptation and complexity of shell formation.</title>
        <authorList>
            <person name="Zhang G."/>
            <person name="Fang X."/>
            <person name="Guo X."/>
            <person name="Li L."/>
            <person name="Luo R."/>
            <person name="Xu F."/>
            <person name="Yang P."/>
            <person name="Zhang L."/>
            <person name="Wang X."/>
            <person name="Qi H."/>
            <person name="Xiong Z."/>
            <person name="Que H."/>
            <person name="Xie Y."/>
            <person name="Holland P.W."/>
            <person name="Paps J."/>
            <person name="Zhu Y."/>
            <person name="Wu F."/>
            <person name="Chen Y."/>
            <person name="Wang J."/>
            <person name="Peng C."/>
            <person name="Meng J."/>
            <person name="Yang L."/>
            <person name="Liu J."/>
            <person name="Wen B."/>
            <person name="Zhang N."/>
            <person name="Huang Z."/>
            <person name="Zhu Q."/>
            <person name="Feng Y."/>
            <person name="Mount A."/>
            <person name="Hedgecock D."/>
            <person name="Xu Z."/>
            <person name="Liu Y."/>
            <person name="Domazet-Loso T."/>
            <person name="Du Y."/>
            <person name="Sun X."/>
            <person name="Zhang S."/>
            <person name="Liu B."/>
            <person name="Cheng P."/>
            <person name="Jiang X."/>
            <person name="Li J."/>
            <person name="Fan D."/>
            <person name="Wang W."/>
            <person name="Fu W."/>
            <person name="Wang T."/>
            <person name="Wang B."/>
            <person name="Zhang J."/>
            <person name="Peng Z."/>
            <person name="Li Y."/>
            <person name="Li N."/>
            <person name="Wang J."/>
            <person name="Chen M."/>
            <person name="He Y."/>
            <person name="Tan F."/>
            <person name="Song X."/>
            <person name="Zheng Q."/>
            <person name="Huang R."/>
            <person name="Yang H."/>
            <person name="Du X."/>
            <person name="Chen L."/>
            <person name="Yang M."/>
            <person name="Gaffney P.M."/>
            <person name="Wang S."/>
            <person name="Luo L."/>
            <person name="She Z."/>
            <person name="Ming Y."/>
            <person name="Huang W."/>
            <person name="Zhang S."/>
            <person name="Huang B."/>
            <person name="Zhang Y."/>
            <person name="Qu T."/>
            <person name="Ni P."/>
            <person name="Miao G."/>
            <person name="Wang J."/>
            <person name="Wang Q."/>
            <person name="Steinberg C.E."/>
            <person name="Wang H."/>
            <person name="Li N."/>
            <person name="Qian L."/>
            <person name="Zhang G."/>
            <person name="Li Y."/>
            <person name="Yang H."/>
            <person name="Liu X."/>
            <person name="Wang J."/>
            <person name="Yin Y."/>
            <person name="Wang J."/>
        </authorList>
    </citation>
    <scope>NUCLEOTIDE SEQUENCE [LARGE SCALE GENOMIC DNA]</scope>
    <source>
        <strain evidence="1">05x7-T-G4-1.051#20</strain>
    </source>
</reference>
<gene>
    <name evidence="1" type="ORF">CGI_10023296</name>
</gene>
<name>K1QAN5_MAGGI</name>
<sequence length="94" mass="10448">MTVLMFNNVRLIFHRLALVVIVITAIVTSVAMACSVWNEGKSCNCECEDISIGCRATCHNMCIGGCHGTLEIINQKHCYDKCHADFQDCINSCY</sequence>
<dbReference type="AlphaFoldDB" id="K1QAN5"/>
<organism evidence="1">
    <name type="scientific">Magallana gigas</name>
    <name type="common">Pacific oyster</name>
    <name type="synonym">Crassostrea gigas</name>
    <dbReference type="NCBI Taxonomy" id="29159"/>
    <lineage>
        <taxon>Eukaryota</taxon>
        <taxon>Metazoa</taxon>
        <taxon>Spiralia</taxon>
        <taxon>Lophotrochozoa</taxon>
        <taxon>Mollusca</taxon>
        <taxon>Bivalvia</taxon>
        <taxon>Autobranchia</taxon>
        <taxon>Pteriomorphia</taxon>
        <taxon>Ostreida</taxon>
        <taxon>Ostreoidea</taxon>
        <taxon>Ostreidae</taxon>
        <taxon>Magallana</taxon>
    </lineage>
</organism>
<proteinExistence type="predicted"/>
<evidence type="ECO:0000313" key="1">
    <source>
        <dbReference type="EMBL" id="EKC33762.1"/>
    </source>
</evidence>
<dbReference type="HOGENOM" id="CLU_2388379_0_0_1"/>
<protein>
    <submittedName>
        <fullName evidence="1">Uncharacterized protein</fullName>
    </submittedName>
</protein>